<dbReference type="AlphaFoldDB" id="A0A0F8YFM6"/>
<dbReference type="EMBL" id="LAZR01069875">
    <property type="protein sequence ID" value="KKK46846.1"/>
    <property type="molecule type" value="Genomic_DNA"/>
</dbReference>
<protein>
    <submittedName>
        <fullName evidence="1">Uncharacterized protein</fullName>
    </submittedName>
</protein>
<organism evidence="1">
    <name type="scientific">marine sediment metagenome</name>
    <dbReference type="NCBI Taxonomy" id="412755"/>
    <lineage>
        <taxon>unclassified sequences</taxon>
        <taxon>metagenomes</taxon>
        <taxon>ecological metagenomes</taxon>
    </lineage>
</organism>
<sequence length="71" mass="8127">MRIKTILSQHRRDFHAIYECEHCGHIKKDTGYDDAHFHKNVIPDKKCGACGKTSPDNYRPLATKHADHAVV</sequence>
<proteinExistence type="predicted"/>
<reference evidence="1" key="1">
    <citation type="journal article" date="2015" name="Nature">
        <title>Complex archaea that bridge the gap between prokaryotes and eukaryotes.</title>
        <authorList>
            <person name="Spang A."/>
            <person name="Saw J.H."/>
            <person name="Jorgensen S.L."/>
            <person name="Zaremba-Niedzwiedzka K."/>
            <person name="Martijn J."/>
            <person name="Lind A.E."/>
            <person name="van Eijk R."/>
            <person name="Schleper C."/>
            <person name="Guy L."/>
            <person name="Ettema T.J."/>
        </authorList>
    </citation>
    <scope>NUCLEOTIDE SEQUENCE</scope>
</reference>
<comment type="caution">
    <text evidence="1">The sequence shown here is derived from an EMBL/GenBank/DDBJ whole genome shotgun (WGS) entry which is preliminary data.</text>
</comment>
<name>A0A0F8YFM6_9ZZZZ</name>
<gene>
    <name evidence="1" type="ORF">LCGC14_3161160</name>
</gene>
<accession>A0A0F8YFM6</accession>
<evidence type="ECO:0000313" key="1">
    <source>
        <dbReference type="EMBL" id="KKK46846.1"/>
    </source>
</evidence>